<evidence type="ECO:0000256" key="1">
    <source>
        <dbReference type="ARBA" id="ARBA00006641"/>
    </source>
</evidence>
<dbReference type="EMBL" id="UPTC01001080">
    <property type="protein sequence ID" value="VBB31031.1"/>
    <property type="molecule type" value="Genomic_DNA"/>
</dbReference>
<evidence type="ECO:0008006" key="8">
    <source>
        <dbReference type="Google" id="ProtNLM"/>
    </source>
</evidence>
<dbReference type="GO" id="GO:0016920">
    <property type="term" value="F:pyroglutamyl-peptidase activity"/>
    <property type="evidence" value="ECO:0007669"/>
    <property type="project" value="InterPro"/>
</dbReference>
<dbReference type="Proteomes" id="UP000276991">
    <property type="component" value="Unassembled WGS sequence"/>
</dbReference>
<evidence type="ECO:0000256" key="4">
    <source>
        <dbReference type="ARBA" id="ARBA00022801"/>
    </source>
</evidence>
<dbReference type="AlphaFoldDB" id="A0A498SJ03"/>
<dbReference type="Pfam" id="PF01470">
    <property type="entry name" value="Peptidase_C15"/>
    <property type="match status" value="1"/>
</dbReference>
<keyword evidence="5" id="KW-0788">Thiol protease</keyword>
<comment type="similarity">
    <text evidence="1">Belongs to the peptidase C15 family.</text>
</comment>
<dbReference type="PANTHER" id="PTHR23402">
    <property type="entry name" value="PROTEASE FAMILY C15 PYROGLUTAMYL-PEPTIDASE I-RELATED"/>
    <property type="match status" value="1"/>
</dbReference>
<protein>
    <recommendedName>
        <fullName evidence="8">Pyroglutamyl-peptidase I</fullName>
    </recommendedName>
</protein>
<dbReference type="STRING" id="6277.A0A498SJ03"/>
<keyword evidence="2" id="KW-0963">Cytoplasm</keyword>
<dbReference type="InterPro" id="IPR016125">
    <property type="entry name" value="Peptidase_C15-like"/>
</dbReference>
<dbReference type="PRINTS" id="PR00706">
    <property type="entry name" value="PYROGLUPTASE"/>
</dbReference>
<dbReference type="PANTHER" id="PTHR23402:SF1">
    <property type="entry name" value="PYROGLUTAMYL-PEPTIDASE I"/>
    <property type="match status" value="1"/>
</dbReference>
<keyword evidence="3" id="KW-0645">Protease</keyword>
<dbReference type="GO" id="GO:0005829">
    <property type="term" value="C:cytosol"/>
    <property type="evidence" value="ECO:0007669"/>
    <property type="project" value="InterPro"/>
</dbReference>
<dbReference type="OrthoDB" id="407146at2759"/>
<keyword evidence="4" id="KW-0378">Hydrolase</keyword>
<name>A0A498SJ03_ACAVI</name>
<proteinExistence type="inferred from homology"/>
<dbReference type="InterPro" id="IPR000816">
    <property type="entry name" value="Peptidase_C15"/>
</dbReference>
<accession>A0A498SJ03</accession>
<gene>
    <name evidence="6" type="ORF">NAV_LOCUS5822</name>
</gene>
<dbReference type="InterPro" id="IPR036440">
    <property type="entry name" value="Peptidase_C15-like_sf"/>
</dbReference>
<evidence type="ECO:0000313" key="7">
    <source>
        <dbReference type="Proteomes" id="UP000276991"/>
    </source>
</evidence>
<dbReference type="GO" id="GO:0006508">
    <property type="term" value="P:proteolysis"/>
    <property type="evidence" value="ECO:0007669"/>
    <property type="project" value="UniProtKB-KW"/>
</dbReference>
<dbReference type="Gene3D" id="3.40.630.20">
    <property type="entry name" value="Peptidase C15, pyroglutamyl peptidase I-like"/>
    <property type="match status" value="1"/>
</dbReference>
<evidence type="ECO:0000256" key="2">
    <source>
        <dbReference type="ARBA" id="ARBA00022490"/>
    </source>
</evidence>
<organism evidence="6 7">
    <name type="scientific">Acanthocheilonema viteae</name>
    <name type="common">Filarial nematode worm</name>
    <name type="synonym">Dipetalonema viteae</name>
    <dbReference type="NCBI Taxonomy" id="6277"/>
    <lineage>
        <taxon>Eukaryota</taxon>
        <taxon>Metazoa</taxon>
        <taxon>Ecdysozoa</taxon>
        <taxon>Nematoda</taxon>
        <taxon>Chromadorea</taxon>
        <taxon>Rhabditida</taxon>
        <taxon>Spirurina</taxon>
        <taxon>Spiruromorpha</taxon>
        <taxon>Filarioidea</taxon>
        <taxon>Onchocercidae</taxon>
        <taxon>Acanthocheilonema</taxon>
    </lineage>
</organism>
<dbReference type="SUPFAM" id="SSF53182">
    <property type="entry name" value="Pyrrolidone carboxyl peptidase (pyroglutamate aminopeptidase)"/>
    <property type="match status" value="1"/>
</dbReference>
<sequence>MTDLAESELTIVITGFGPFQLFDNNPSEKVVRRIAKEGIEHIQPNTRIIVKVMPVTYDDVKNMVSEFWKEYHPDLVVHLGVHSVNYSIRIETRSCGIGYYQNDINSKTPEDHKCPLVNFSSGELENIIYTGLDCMKLVESLRMEFAGERVHFELSDNPGRYLCAYAYYISLQHNRDCSLFVHIPCFNKSCTLELITKIVKQIVRLSLLQVLRTRKEKSESHCQNRQQQLQFMTNNL</sequence>
<evidence type="ECO:0000256" key="3">
    <source>
        <dbReference type="ARBA" id="ARBA00022670"/>
    </source>
</evidence>
<keyword evidence="7" id="KW-1185">Reference proteome</keyword>
<evidence type="ECO:0000256" key="5">
    <source>
        <dbReference type="ARBA" id="ARBA00022807"/>
    </source>
</evidence>
<reference evidence="6 7" key="1">
    <citation type="submission" date="2018-08" db="EMBL/GenBank/DDBJ databases">
        <authorList>
            <person name="Laetsch R D."/>
            <person name="Stevens L."/>
            <person name="Kumar S."/>
            <person name="Blaxter L. M."/>
        </authorList>
    </citation>
    <scope>NUCLEOTIDE SEQUENCE [LARGE SCALE GENOMIC DNA]</scope>
</reference>
<evidence type="ECO:0000313" key="6">
    <source>
        <dbReference type="EMBL" id="VBB31031.1"/>
    </source>
</evidence>